<comment type="subcellular location">
    <subcellularLocation>
        <location evidence="2">Cell projection</location>
        <location evidence="2">Neuron projection</location>
    </subcellularLocation>
    <subcellularLocation>
        <location evidence="9">Dynein axonemal particle</location>
    </subcellularLocation>
    <subcellularLocation>
        <location evidence="1">Nucleus</location>
    </subcellularLocation>
</comment>
<evidence type="ECO:0000256" key="10">
    <source>
        <dbReference type="ARBA" id="ARBA00024430"/>
    </source>
</evidence>
<keyword evidence="4" id="KW-0677">Repeat</keyword>
<keyword evidence="5 11" id="KW-0802">TPR repeat</keyword>
<dbReference type="EMBL" id="JAGKHQ010000348">
    <property type="protein sequence ID" value="KAG7468957.1"/>
    <property type="molecule type" value="Genomic_DNA"/>
</dbReference>
<dbReference type="PROSITE" id="PS50005">
    <property type="entry name" value="TPR"/>
    <property type="match status" value="1"/>
</dbReference>
<feature type="region of interest" description="Disordered" evidence="12">
    <location>
        <begin position="250"/>
        <end position="272"/>
    </location>
</feature>
<feature type="domain" description="CS" evidence="13">
    <location>
        <begin position="3"/>
        <end position="87"/>
    </location>
</feature>
<dbReference type="InterPro" id="IPR037894">
    <property type="entry name" value="CS_DYX1C1"/>
</dbReference>
<feature type="repeat" description="TPR" evidence="11">
    <location>
        <begin position="347"/>
        <end position="380"/>
    </location>
</feature>
<keyword evidence="15" id="KW-1185">Reference proteome</keyword>
<dbReference type="AlphaFoldDB" id="A0AAV6PKX0"/>
<dbReference type="GO" id="GO:0003351">
    <property type="term" value="P:epithelial cilium movement involved in extracellular fluid movement"/>
    <property type="evidence" value="ECO:0007669"/>
    <property type="project" value="TreeGrafter"/>
</dbReference>
<evidence type="ECO:0000256" key="5">
    <source>
        <dbReference type="ARBA" id="ARBA00022803"/>
    </source>
</evidence>
<name>A0AAV6PKX0_SOLSE</name>
<evidence type="ECO:0000256" key="12">
    <source>
        <dbReference type="SAM" id="MobiDB-lite"/>
    </source>
</evidence>
<dbReference type="PANTHER" id="PTHR46492:SF1">
    <property type="entry name" value="DYNEIN AXONEMAL ASSEMBLY FACTOR 4"/>
    <property type="match status" value="1"/>
</dbReference>
<gene>
    <name evidence="14" type="ORF">JOB18_005149</name>
</gene>
<reference evidence="14 15" key="1">
    <citation type="journal article" date="2021" name="Sci. Rep.">
        <title>Chromosome anchoring in Senegalese sole (Solea senegalensis) reveals sex-associated markers and genome rearrangements in flatfish.</title>
        <authorList>
            <person name="Guerrero-Cozar I."/>
            <person name="Gomez-Garrido J."/>
            <person name="Berbel C."/>
            <person name="Martinez-Blanch J.F."/>
            <person name="Alioto T."/>
            <person name="Claros M.G."/>
            <person name="Gagnaire P.A."/>
            <person name="Manchado M."/>
        </authorList>
    </citation>
    <scope>NUCLEOTIDE SEQUENCE [LARGE SCALE GENOMIC DNA]</scope>
    <source>
        <strain evidence="14">Sse05_10M</strain>
    </source>
</reference>
<sequence length="406" mass="46299">MPLFVTDYTWTQTDTTVRVHVPLKGAKAARVDVVSTDQYLKVHFPPFLFEVFLFEAVDDGRSSVNIGNGVAIFSLMKKTEKTWDHLMLTSCDKEAKRQMRERALHKHHEKLTALSMSNMETQRALKTFLLETMMKLEREGADRVQKMKDTEREKTMAELEAWQQTRKQTAGEEENNTNNDKDPTERTGSGNMQPGETGSAAAKCKKKEAELPAPRWAGHIGVTFTPRVFPTALRESRVQEEEEWLRKQAETRRSFRTQQEVEDVNEEQQNPDWLKDKGGRCFAAGDYLSAVNAYSTAIRLNPSMAALFSNRAVCHLKLRNLHKSIEDSSQALHLMTPPVPANAASRAKAHVRRGAAFCELQLYDQGLQDYEAALKIHPDIEDLHRDTQTIRDMMEGHVTHTHHKVM</sequence>
<dbReference type="Proteomes" id="UP000693946">
    <property type="component" value="Unassembled WGS sequence"/>
</dbReference>
<evidence type="ECO:0000256" key="4">
    <source>
        <dbReference type="ARBA" id="ARBA00022737"/>
    </source>
</evidence>
<dbReference type="FunFam" id="2.60.40.790:FF:000015">
    <property type="entry name" value="dynein assembly factor 4, axonemal isoform X1"/>
    <property type="match status" value="1"/>
</dbReference>
<dbReference type="GO" id="GO:0120293">
    <property type="term" value="C:dynein axonemal particle"/>
    <property type="evidence" value="ECO:0007669"/>
    <property type="project" value="UniProtKB-SubCell"/>
</dbReference>
<dbReference type="GO" id="GO:0036158">
    <property type="term" value="P:outer dynein arm assembly"/>
    <property type="evidence" value="ECO:0007669"/>
    <property type="project" value="TreeGrafter"/>
</dbReference>
<dbReference type="GO" id="GO:0036159">
    <property type="term" value="P:inner dynein arm assembly"/>
    <property type="evidence" value="ECO:0007669"/>
    <property type="project" value="TreeGrafter"/>
</dbReference>
<comment type="caution">
    <text evidence="14">The sequence shown here is derived from an EMBL/GenBank/DDBJ whole genome shotgun (WGS) entry which is preliminary data.</text>
</comment>
<keyword evidence="8" id="KW-0966">Cell projection</keyword>
<dbReference type="CDD" id="cd06469">
    <property type="entry name" value="p23_DYX1C1_like"/>
    <property type="match status" value="1"/>
</dbReference>
<dbReference type="PROSITE" id="PS51203">
    <property type="entry name" value="CS"/>
    <property type="match status" value="1"/>
</dbReference>
<dbReference type="GO" id="GO:0007399">
    <property type="term" value="P:nervous system development"/>
    <property type="evidence" value="ECO:0007669"/>
    <property type="project" value="UniProtKB-KW"/>
</dbReference>
<dbReference type="FunFam" id="1.25.40.10:FF:000176">
    <property type="entry name" value="dynein assembly factor 4, axonemal isoform X1"/>
    <property type="match status" value="1"/>
</dbReference>
<keyword evidence="7" id="KW-0539">Nucleus</keyword>
<keyword evidence="3" id="KW-0963">Cytoplasm</keyword>
<evidence type="ECO:0000313" key="15">
    <source>
        <dbReference type="Proteomes" id="UP000693946"/>
    </source>
</evidence>
<dbReference type="PANTHER" id="PTHR46492">
    <property type="entry name" value="DYNEIN ASSEMBLY FACTOR 4, AXONEMAL"/>
    <property type="match status" value="1"/>
</dbReference>
<evidence type="ECO:0000256" key="11">
    <source>
        <dbReference type="PROSITE-ProRule" id="PRU00339"/>
    </source>
</evidence>
<dbReference type="InterPro" id="IPR052004">
    <property type="entry name" value="Dynein_assembly_factor_4"/>
</dbReference>
<dbReference type="GO" id="GO:0043005">
    <property type="term" value="C:neuron projection"/>
    <property type="evidence" value="ECO:0007669"/>
    <property type="project" value="UniProtKB-SubCell"/>
</dbReference>
<dbReference type="GO" id="GO:0005576">
    <property type="term" value="C:extracellular region"/>
    <property type="evidence" value="ECO:0007669"/>
    <property type="project" value="GOC"/>
</dbReference>
<accession>A0AAV6PKX0</accession>
<feature type="compositionally biased region" description="Polar residues" evidence="12">
    <location>
        <begin position="186"/>
        <end position="196"/>
    </location>
</feature>
<evidence type="ECO:0000256" key="3">
    <source>
        <dbReference type="ARBA" id="ARBA00022490"/>
    </source>
</evidence>
<dbReference type="GO" id="GO:0007507">
    <property type="term" value="P:heart development"/>
    <property type="evidence" value="ECO:0007669"/>
    <property type="project" value="TreeGrafter"/>
</dbReference>
<organism evidence="14 15">
    <name type="scientific">Solea senegalensis</name>
    <name type="common">Senegalese sole</name>
    <dbReference type="NCBI Taxonomy" id="28829"/>
    <lineage>
        <taxon>Eukaryota</taxon>
        <taxon>Metazoa</taxon>
        <taxon>Chordata</taxon>
        <taxon>Craniata</taxon>
        <taxon>Vertebrata</taxon>
        <taxon>Euteleostomi</taxon>
        <taxon>Actinopterygii</taxon>
        <taxon>Neopterygii</taxon>
        <taxon>Teleostei</taxon>
        <taxon>Neoteleostei</taxon>
        <taxon>Acanthomorphata</taxon>
        <taxon>Carangaria</taxon>
        <taxon>Pleuronectiformes</taxon>
        <taxon>Pleuronectoidei</taxon>
        <taxon>Soleidae</taxon>
        <taxon>Solea</taxon>
    </lineage>
</organism>
<feature type="region of interest" description="Disordered" evidence="12">
    <location>
        <begin position="163"/>
        <end position="207"/>
    </location>
</feature>
<dbReference type="InterPro" id="IPR007052">
    <property type="entry name" value="CS_dom"/>
</dbReference>
<evidence type="ECO:0000256" key="9">
    <source>
        <dbReference type="ARBA" id="ARBA00024190"/>
    </source>
</evidence>
<dbReference type="InterPro" id="IPR019734">
    <property type="entry name" value="TPR_rpt"/>
</dbReference>
<evidence type="ECO:0000256" key="1">
    <source>
        <dbReference type="ARBA" id="ARBA00004123"/>
    </source>
</evidence>
<dbReference type="GO" id="GO:0007368">
    <property type="term" value="P:determination of left/right symmetry"/>
    <property type="evidence" value="ECO:0007669"/>
    <property type="project" value="TreeGrafter"/>
</dbReference>
<protein>
    <recommendedName>
        <fullName evidence="10">Dynein axonemal assembly factor 4</fullName>
    </recommendedName>
</protein>
<evidence type="ECO:0000259" key="13">
    <source>
        <dbReference type="PROSITE" id="PS51203"/>
    </source>
</evidence>
<proteinExistence type="predicted"/>
<evidence type="ECO:0000313" key="14">
    <source>
        <dbReference type="EMBL" id="KAG7468957.1"/>
    </source>
</evidence>
<keyword evidence="6" id="KW-0524">Neurogenesis</keyword>
<dbReference type="GO" id="GO:0030331">
    <property type="term" value="F:nuclear estrogen receptor binding"/>
    <property type="evidence" value="ECO:0007669"/>
    <property type="project" value="TreeGrafter"/>
</dbReference>
<evidence type="ECO:0000256" key="7">
    <source>
        <dbReference type="ARBA" id="ARBA00023242"/>
    </source>
</evidence>
<dbReference type="SMART" id="SM00028">
    <property type="entry name" value="TPR"/>
    <property type="match status" value="3"/>
</dbReference>
<dbReference type="Pfam" id="PF04969">
    <property type="entry name" value="CS"/>
    <property type="match status" value="1"/>
</dbReference>
<evidence type="ECO:0000256" key="8">
    <source>
        <dbReference type="ARBA" id="ARBA00023273"/>
    </source>
</evidence>
<evidence type="ECO:0000256" key="2">
    <source>
        <dbReference type="ARBA" id="ARBA00004487"/>
    </source>
</evidence>
<dbReference type="GO" id="GO:0005634">
    <property type="term" value="C:nucleus"/>
    <property type="evidence" value="ECO:0007669"/>
    <property type="project" value="UniProtKB-SubCell"/>
</dbReference>
<evidence type="ECO:0000256" key="6">
    <source>
        <dbReference type="ARBA" id="ARBA00022902"/>
    </source>
</evidence>